<evidence type="ECO:0000256" key="6">
    <source>
        <dbReference type="ARBA" id="ARBA00005545"/>
    </source>
</evidence>
<dbReference type="Pfam" id="PF03357">
    <property type="entry name" value="Snf7"/>
    <property type="match status" value="1"/>
</dbReference>
<dbReference type="CDD" id="cd00190">
    <property type="entry name" value="Tryp_SPc"/>
    <property type="match status" value="1"/>
</dbReference>
<dbReference type="InterPro" id="IPR018108">
    <property type="entry name" value="MCP_transmembrane"/>
</dbReference>
<evidence type="ECO:0000256" key="30">
    <source>
        <dbReference type="SAM" id="Coils"/>
    </source>
</evidence>
<evidence type="ECO:0000259" key="36">
    <source>
        <dbReference type="PROSITE" id="PS51076"/>
    </source>
</evidence>
<evidence type="ECO:0000256" key="31">
    <source>
        <dbReference type="SAM" id="MobiDB-lite"/>
    </source>
</evidence>
<dbReference type="GO" id="GO:0005743">
    <property type="term" value="C:mitochondrial inner membrane"/>
    <property type="evidence" value="ECO:0007669"/>
    <property type="project" value="InterPro"/>
</dbReference>
<evidence type="ECO:0000256" key="10">
    <source>
        <dbReference type="ARBA" id="ARBA00022448"/>
    </source>
</evidence>
<keyword evidence="24" id="KW-0325">Glycoprotein</keyword>
<dbReference type="InterPro" id="IPR002067">
    <property type="entry name" value="MCP"/>
</dbReference>
<feature type="domain" description="Peptidase S1" evidence="33">
    <location>
        <begin position="2280"/>
        <end position="2415"/>
    </location>
</feature>
<evidence type="ECO:0000256" key="26">
    <source>
        <dbReference type="PIRSR" id="PIRSR601382-1"/>
    </source>
</evidence>
<dbReference type="GO" id="GO:0005975">
    <property type="term" value="P:carbohydrate metabolic process"/>
    <property type="evidence" value="ECO:0007669"/>
    <property type="project" value="InterPro"/>
</dbReference>
<feature type="active site" evidence="26">
    <location>
        <position position="1115"/>
    </location>
</feature>
<dbReference type="SUPFAM" id="SSF49879">
    <property type="entry name" value="SMAD/FHA domain"/>
    <property type="match status" value="1"/>
</dbReference>
<dbReference type="GO" id="GO:0004571">
    <property type="term" value="F:mannosyl-oligosaccharide 1,2-alpha-mannosidase activity"/>
    <property type="evidence" value="ECO:0007669"/>
    <property type="project" value="InterPro"/>
</dbReference>
<dbReference type="GO" id="GO:0005509">
    <property type="term" value="F:calcium ion binding"/>
    <property type="evidence" value="ECO:0007669"/>
    <property type="project" value="InterPro"/>
</dbReference>
<keyword evidence="25" id="KW-0539">Nucleus</keyword>
<feature type="active site" evidence="26">
    <location>
        <position position="1002"/>
    </location>
</feature>
<feature type="coiled-coil region" evidence="30">
    <location>
        <begin position="233"/>
        <end position="260"/>
    </location>
</feature>
<dbReference type="FunFam" id="1.20.120.1770:FF:000001">
    <property type="entry name" value="Cytochrome b reductase 1"/>
    <property type="match status" value="1"/>
</dbReference>
<comment type="subcellular location">
    <subcellularLocation>
        <location evidence="5">Cytoplasm</location>
    </subcellularLocation>
    <subcellularLocation>
        <location evidence="4">Endoplasmic reticulum</location>
    </subcellularLocation>
    <subcellularLocation>
        <location evidence="3">Membrane</location>
        <topology evidence="3">Multi-pass membrane protein</topology>
    </subcellularLocation>
    <subcellularLocation>
        <location evidence="2">Nucleus</location>
    </subcellularLocation>
</comment>
<feature type="coiled-coil region" evidence="30">
    <location>
        <begin position="62"/>
        <end position="99"/>
    </location>
</feature>
<evidence type="ECO:0000256" key="22">
    <source>
        <dbReference type="ARBA" id="ARBA00023136"/>
    </source>
</evidence>
<feature type="transmembrane region" description="Helical" evidence="32">
    <location>
        <begin position="278"/>
        <end position="304"/>
    </location>
</feature>
<feature type="transmembrane region" description="Helical" evidence="32">
    <location>
        <begin position="468"/>
        <end position="488"/>
    </location>
</feature>
<feature type="domain" description="MH2" evidence="36">
    <location>
        <begin position="1678"/>
        <end position="1872"/>
    </location>
</feature>
<feature type="domain" description="MH1" evidence="35">
    <location>
        <begin position="1457"/>
        <end position="1581"/>
    </location>
</feature>
<dbReference type="PANTHER" id="PTHR45679">
    <property type="entry name" value="ER DEGRADATION-ENHANCING ALPHA-MANNOSIDASE-LIKE PROTEIN 2"/>
    <property type="match status" value="1"/>
</dbReference>
<dbReference type="SUPFAM" id="SSF56366">
    <property type="entry name" value="SMAD MH1 domain"/>
    <property type="match status" value="1"/>
</dbReference>
<evidence type="ECO:0000259" key="33">
    <source>
        <dbReference type="PROSITE" id="PS50240"/>
    </source>
</evidence>
<dbReference type="PROSITE" id="PS50240">
    <property type="entry name" value="TRYPSIN_DOM"/>
    <property type="match status" value="2"/>
</dbReference>
<dbReference type="InterPro" id="IPR009003">
    <property type="entry name" value="Peptidase_S1_PA"/>
</dbReference>
<dbReference type="InterPro" id="IPR001254">
    <property type="entry name" value="Trypsin_dom"/>
</dbReference>
<reference evidence="37 38" key="1">
    <citation type="submission" date="2015-01" db="EMBL/GenBank/DDBJ databases">
        <title>Evolution of Trichinella species and genotypes.</title>
        <authorList>
            <person name="Korhonen P.K."/>
            <person name="Edoardo P."/>
            <person name="Giuseppe L.R."/>
            <person name="Gasser R.B."/>
        </authorList>
    </citation>
    <scope>NUCLEOTIDE SEQUENCE [LARGE SCALE GENOMIC DNA]</scope>
    <source>
        <strain evidence="37">ISS3</strain>
    </source>
</reference>
<dbReference type="PROSITE" id="PS00135">
    <property type="entry name" value="TRYPSIN_SER"/>
    <property type="match status" value="2"/>
</dbReference>
<evidence type="ECO:0000256" key="15">
    <source>
        <dbReference type="ARBA" id="ARBA00022737"/>
    </source>
</evidence>
<dbReference type="GO" id="GO:0006355">
    <property type="term" value="P:regulation of DNA-templated transcription"/>
    <property type="evidence" value="ECO:0007669"/>
    <property type="project" value="InterPro"/>
</dbReference>
<comment type="cofactor">
    <cofactor evidence="27">
        <name>Ca(2+)</name>
        <dbReference type="ChEBI" id="CHEBI:29108"/>
    </cofactor>
</comment>
<dbReference type="GO" id="GO:0005634">
    <property type="term" value="C:nucleus"/>
    <property type="evidence" value="ECO:0007669"/>
    <property type="project" value="UniProtKB-SubCell"/>
</dbReference>
<evidence type="ECO:0000256" key="32">
    <source>
        <dbReference type="SAM" id="Phobius"/>
    </source>
</evidence>
<dbReference type="PROSITE" id="PS50920">
    <property type="entry name" value="SOLCAR"/>
    <property type="match status" value="2"/>
</dbReference>
<dbReference type="SUPFAM" id="SSF103506">
    <property type="entry name" value="Mitochondrial carrier"/>
    <property type="match status" value="1"/>
</dbReference>
<feature type="repeat" description="Solcar" evidence="28">
    <location>
        <begin position="537"/>
        <end position="629"/>
    </location>
</feature>
<dbReference type="GO" id="GO:0051239">
    <property type="term" value="P:regulation of multicellular organismal process"/>
    <property type="evidence" value="ECO:0007669"/>
    <property type="project" value="UniProtKB-ARBA"/>
</dbReference>
<evidence type="ECO:0000256" key="23">
    <source>
        <dbReference type="ARBA" id="ARBA00023163"/>
    </source>
</evidence>
<evidence type="ECO:0000256" key="13">
    <source>
        <dbReference type="ARBA" id="ARBA00022692"/>
    </source>
</evidence>
<dbReference type="GO" id="GO:1904380">
    <property type="term" value="P:endoplasmic reticulum mannose trimming"/>
    <property type="evidence" value="ECO:0007669"/>
    <property type="project" value="InterPro"/>
</dbReference>
<evidence type="ECO:0000256" key="9">
    <source>
        <dbReference type="ARBA" id="ARBA00007658"/>
    </source>
</evidence>
<gene>
    <name evidence="37" type="primary">Mad</name>
    <name evidence="37" type="ORF">T01_10159</name>
</gene>
<name>A0A0V1BXV2_TRISP</name>
<evidence type="ECO:0000256" key="21">
    <source>
        <dbReference type="ARBA" id="ARBA00023015"/>
    </source>
</evidence>
<comment type="cofactor">
    <cofactor evidence="1">
        <name>heme b</name>
        <dbReference type="ChEBI" id="CHEBI:60344"/>
    </cofactor>
</comment>
<keyword evidence="29" id="KW-0645">Protease</keyword>
<dbReference type="FunFam" id="3.90.520.10:FF:000001">
    <property type="entry name" value="Mothers against decapentaplegic homolog"/>
    <property type="match status" value="1"/>
</dbReference>
<dbReference type="InterPro" id="IPR005024">
    <property type="entry name" value="Snf7_fam"/>
</dbReference>
<comment type="similarity">
    <text evidence="9">Belongs to the glycosyl hydrolase 47 family.</text>
</comment>
<proteinExistence type="inferred from homology"/>
<evidence type="ECO:0000256" key="16">
    <source>
        <dbReference type="ARBA" id="ARBA00022824"/>
    </source>
</evidence>
<comment type="similarity">
    <text evidence="7">Belongs to the SNF7 family.</text>
</comment>
<dbReference type="InterPro" id="IPR001382">
    <property type="entry name" value="Glyco_hydro_47"/>
</dbReference>
<dbReference type="GO" id="GO:0005471">
    <property type="term" value="F:ATP:ADP antiporter activity"/>
    <property type="evidence" value="ECO:0007669"/>
    <property type="project" value="InterPro"/>
</dbReference>
<organism evidence="37 38">
    <name type="scientific">Trichinella spiralis</name>
    <name type="common">Trichina worm</name>
    <dbReference type="NCBI Taxonomy" id="6334"/>
    <lineage>
        <taxon>Eukaryota</taxon>
        <taxon>Metazoa</taxon>
        <taxon>Ecdysozoa</taxon>
        <taxon>Nematoda</taxon>
        <taxon>Enoplea</taxon>
        <taxon>Dorylaimia</taxon>
        <taxon>Trichinellida</taxon>
        <taxon>Trichinellidae</taxon>
        <taxon>Trichinella</taxon>
    </lineage>
</organism>
<dbReference type="FunFam" id="2.60.200.10:FF:000001">
    <property type="entry name" value="Mothers against decapentaplegic homolog"/>
    <property type="match status" value="1"/>
</dbReference>
<dbReference type="Pfam" id="PF01532">
    <property type="entry name" value="Glyco_hydro_47"/>
    <property type="match status" value="1"/>
</dbReference>
<evidence type="ECO:0000256" key="3">
    <source>
        <dbReference type="ARBA" id="ARBA00004141"/>
    </source>
</evidence>
<sequence>MVLPYHANFFESLLFFLFNGLNFLKNRLIIIEIFFNTTFILAMNIFGKNRSNDQKELARNVCRKITHEMRAIDRQVNQIKREEAKVRKAIKVAAEKNEKEACKILAKEIVNSRKAVAKMYQTKAHLNSVCLFVKNQAASVNMIQSVEKSANVMKSLQYLVNLPESAASMRNLSKEMMKAGIIEEIMEEAIDNATQSETDDDDIQAEIEKIVNEVTLDPLKNAPSAASHELESLTTSTAEEEEIEEDLDAMRARLEALKIIPMATTKERSIIASQSGRYCFNTICTISHLLGISTATLIGIWMGVHGGGFDWNGNWKSQFTFHPLFMALGLQFLFGEAILIFRMFPFTNKKLLKIGHGVLHASAMVLFAFALIAAFRSHSTAAIPDLYTFHSWIGIALVACYVLQFLFGLVIFFLPVIGESIRKMYLPIHKVAGIIMFIVSSATCLTGITEKAAWSVADWKLFSPEGLLVNFSALSLILYSISVTYLVMCNRFKPMSKSETPSGGNAQINVPKEGQGAPGGGSALSKGGKDGKKFDVTKFCVDLVTGGTAAAISKTAVAPIERVKLLLQVQDAQKTIAVDKRYKGIVDCLVRVPKEQGFLSFWRGNLVNVIRYFPTQALNFAFKDTYKNIFMGDIDKNKHFWKFFAGNLAAGGAAGATGLCFVYPLDFARTRLAVDVGKDAASREFKGLGDCIVKIFKHDGPIGLYRGFFVSVQGIIIYRASYFGFFDTIKATISSDPKKMNFFAAWALAQVVTVCSGITSYPWDTVRRRMMMQSGRKEILEKVKRIFLHAYDSYIQYAFPFDELKPISCAGMNSWGSFSLSLIDSLDTLIIMGNYSEFRRVANIIIDGFDSCADVNVSVFETNIRVIGGLLSAHILSKTANMELEQGWPCQGPLLRLAESVASKLLPAFKTTTGMPYGTVNLRHGVCENETSITCTAGIGTFLLEFGTLSRLTGNYTYERAALNALQQLWNHKSSIGLVGNHIDVQTSMWTATDAGIGGGVDSYFEYLVKGGALINSESLLKHFNEYRKVIDKYMNHQDWFPWVSMYSGQLSLAVFQSLEAFWPGLLTLIGDVGAARRIMLNYDLILSQYGMTPEFYSIHKMEADKRSGYPLRPEVAESLMYLYRETEDPMLLRMGASIIEAIESSSKTTCGYATVYNVADHSIEDRMESFFLAETTKYLYMLFDPDNAIHDISEEKFVIYGPHGKCVINSGGYIFNTEAHPVDSSINSCCASTRLEDIEQFVDFQDNLDLLAIAESELKFGQLEEEKNYESCLANKGEAVNEKKLTKMKCSSVTSKPNCRISSALISDSNLRVERKSQMKKNYENLRRTILNGIVEEDVFATVWIGKLLPRGSLFRRLHVLKRTCFNSCMVNKAAYEDKLNTAFFTIYRHEKFFKLFNSEKCMARSVGVKPIMGNVDEYASNMHSSSFIEKDFYSVFSLPPLQQCKIQNLFSFTSPAVKKLLGWKQGDEEEKWAEKAIDSLVKKLKKKKGALEELEKALANPGVPSKCVTIPRSLDGRLQVSHRKGLPHVIYCRVWRWPDLQSHHELRPLECCEYPFNAKQKEVCINPYHYKRVESPVLPPVLVPRYSEFPPSRSAGNSNLLPFQQVSEPILPHNISFNQIGVPITGSNSAHSPSPGSPFSAVSADSPPPSFSPSEENIHDVPMDTAPVHYQEPDFWCSIAYYELNSRIGELFKVRSHTVVIDGFTDPSNRDDRICLGLLSNVNRNSTIENTRRHIGRGVQLSYIRGEVYAECFSDNAIFVQSRNCNYHHGFHPTTVCKIPSSCSLKIFNNQEFAQLLHQSVQRGFEAVYELTKMCTIRLSFVKGWGAEYHRQDVTSTPCWIEIHLHGPLQWLDKVLTQMGSPCNPISSLAFGNYECGTLPSTFPKSVRGNRISGGSVATPNSIPYQARLVFRKAGNRIKLCGGSLVELKPGNGSQWVLTAAHCAYYAEYGRRFTPDEVQVILGAHRPNEEERTQLKVDTKRIISHPRYDDVTVVYDLSLVLLKEYVIYNNEIRSACLPKPDEPVPLDVPCFASGWGLTYQMKILPKDECRIKPEEHAIVFCAFGVDRSATCQGDSGGPVVCLKNNKATLYGIVSYGPPMCGDARHSVKFAKVPAMMQWIQDTARSIDSTVPVVSRFEPKPSEQKVDQKDTQPSPSVSPGRVDVGKKDIMKDLPQIPTRENVKDTPGDYKGSDVFNFIYRDGVSPGRVDVGKKDIMKDLPQIPTRENVKDTPGDYKGSDVFNFIYRDGFPSHSKFPDLEQIMSDFMSPGSGGMSGGSFFNSPRVFIETKTINRLPSVSRSRSDVGRFGFNDPTFTFFHGGRGSEVLKIAEMKILPKDECRIKPEEHAIVFCAFGVDRSATCQGDSGGPLVCLINNKATLYGIVSFGPPMCGDARHSVKFAKVPAMLEWVQDTARSIDSTVPVVSRFEPKPSVSPGRVDVGKKDIMKDLPQIPSRENVKDTPGDYKGSDVFNFIYRDTFPSESRFPDLEHMMSNFMNSGSGGMNGGSFFNSPRVFIETKTISHRPSLSRSRSDVGRFGFNDPSFTFFR</sequence>
<dbReference type="InParanoid" id="A0A0V1BXV2"/>
<evidence type="ECO:0000256" key="18">
    <source>
        <dbReference type="ARBA" id="ARBA00022982"/>
    </source>
</evidence>
<evidence type="ECO:0000256" key="17">
    <source>
        <dbReference type="ARBA" id="ARBA00022833"/>
    </source>
</evidence>
<dbReference type="GO" id="GO:0006508">
    <property type="term" value="P:proteolysis"/>
    <property type="evidence" value="ECO:0007669"/>
    <property type="project" value="UniProtKB-KW"/>
</dbReference>
<dbReference type="InterPro" id="IPR013019">
    <property type="entry name" value="MAD_homology_MH1"/>
</dbReference>
<feature type="active site" description="Proton donor" evidence="26">
    <location>
        <position position="861"/>
    </location>
</feature>
<dbReference type="Gene3D" id="1.50.10.10">
    <property type="match status" value="1"/>
</dbReference>
<feature type="transmembrane region" description="Helical" evidence="32">
    <location>
        <begin position="742"/>
        <end position="763"/>
    </location>
</feature>
<dbReference type="SUPFAM" id="SSF50494">
    <property type="entry name" value="Trypsin-like serine proteases"/>
    <property type="match status" value="2"/>
</dbReference>
<evidence type="ECO:0000256" key="28">
    <source>
        <dbReference type="PROSITE-ProRule" id="PRU00282"/>
    </source>
</evidence>
<dbReference type="InterPro" id="IPR006593">
    <property type="entry name" value="Cyt_b561/ferric_Rdtase_TM"/>
</dbReference>
<dbReference type="Pfam" id="PF00153">
    <property type="entry name" value="Mito_carr"/>
    <property type="match status" value="2"/>
</dbReference>
<dbReference type="PROSITE" id="PS50939">
    <property type="entry name" value="CYTOCHROME_B561"/>
    <property type="match status" value="1"/>
</dbReference>
<evidence type="ECO:0000256" key="11">
    <source>
        <dbReference type="ARBA" id="ARBA00022490"/>
    </source>
</evidence>
<evidence type="ECO:0000256" key="27">
    <source>
        <dbReference type="PIRSR" id="PIRSR601382-2"/>
    </source>
</evidence>
<dbReference type="InterPro" id="IPR033116">
    <property type="entry name" value="TRYPSIN_SER"/>
</dbReference>
<dbReference type="PANTHER" id="PTHR45679:SF6">
    <property type="entry name" value="ER DEGRADATION-ENHANCING ALPHA-MANNOSIDASE-LIKE PROTEIN 2"/>
    <property type="match status" value="1"/>
</dbReference>
<dbReference type="GO" id="GO:0004252">
    <property type="term" value="F:serine-type endopeptidase activity"/>
    <property type="evidence" value="ECO:0007669"/>
    <property type="project" value="InterPro"/>
</dbReference>
<dbReference type="PROSITE" id="PS51076">
    <property type="entry name" value="MH2"/>
    <property type="match status" value="1"/>
</dbReference>
<dbReference type="OrthoDB" id="8118055at2759"/>
<keyword evidence="18" id="KW-0249">Electron transport</keyword>
<keyword evidence="20" id="KW-0408">Iron</keyword>
<dbReference type="EMBL" id="JYDH01000006">
    <property type="protein sequence ID" value="KRY41808.1"/>
    <property type="molecule type" value="Genomic_DNA"/>
</dbReference>
<dbReference type="InterPro" id="IPR044674">
    <property type="entry name" value="EDEM1/2/3"/>
</dbReference>
<keyword evidence="23" id="KW-0804">Transcription</keyword>
<feature type="repeat" description="Solcar" evidence="28">
    <location>
        <begin position="642"/>
        <end position="732"/>
    </location>
</feature>
<dbReference type="PROSITE" id="PS51075">
    <property type="entry name" value="MH1"/>
    <property type="match status" value="1"/>
</dbReference>
<dbReference type="InterPro" id="IPR008984">
    <property type="entry name" value="SMAD_FHA_dom_sf"/>
</dbReference>
<dbReference type="Pfam" id="PF03165">
    <property type="entry name" value="MH1"/>
    <property type="match status" value="1"/>
</dbReference>
<dbReference type="Pfam" id="PF00089">
    <property type="entry name" value="Trypsin"/>
    <property type="match status" value="2"/>
</dbReference>
<dbReference type="Pfam" id="PF03188">
    <property type="entry name" value="Cytochrom_B561"/>
    <property type="match status" value="1"/>
</dbReference>
<dbReference type="Gene3D" id="6.10.140.1230">
    <property type="match status" value="1"/>
</dbReference>
<keyword evidence="21" id="KW-0805">Transcription regulation</keyword>
<feature type="transmembrane region" description="Helical" evidence="32">
    <location>
        <begin position="324"/>
        <end position="345"/>
    </location>
</feature>
<feature type="compositionally biased region" description="Basic and acidic residues" evidence="31">
    <location>
        <begin position="2139"/>
        <end position="2151"/>
    </location>
</feature>
<evidence type="ECO:0000256" key="29">
    <source>
        <dbReference type="RuleBase" id="RU363034"/>
    </source>
</evidence>
<dbReference type="InterPro" id="IPR036578">
    <property type="entry name" value="SMAD_MH1_sf"/>
</dbReference>
<evidence type="ECO:0000256" key="19">
    <source>
        <dbReference type="ARBA" id="ARBA00022989"/>
    </source>
</evidence>
<dbReference type="GO" id="GO:0140021">
    <property type="term" value="P:mitochondrial ADP transmembrane transport"/>
    <property type="evidence" value="ECO:0007669"/>
    <property type="project" value="InterPro"/>
</dbReference>
<dbReference type="GO" id="GO:1990544">
    <property type="term" value="P:mitochondrial ATP transmembrane transport"/>
    <property type="evidence" value="ECO:0007669"/>
    <property type="project" value="InterPro"/>
</dbReference>
<accession>A0A0V1BXV2</accession>
<keyword evidence="16" id="KW-0256">Endoplasmic reticulum</keyword>
<feature type="region of interest" description="Disordered" evidence="31">
    <location>
        <begin position="1628"/>
        <end position="1657"/>
    </location>
</feature>
<comment type="similarity">
    <text evidence="6">Belongs to the dwarfin/SMAD family.</text>
</comment>
<evidence type="ECO:0000256" key="8">
    <source>
        <dbReference type="ARBA" id="ARBA00006375"/>
    </source>
</evidence>
<keyword evidence="30" id="KW-0175">Coiled coil</keyword>
<feature type="transmembrane region" description="Helical" evidence="32">
    <location>
        <begin position="357"/>
        <end position="377"/>
    </location>
</feature>
<dbReference type="InterPro" id="IPR043504">
    <property type="entry name" value="Peptidase_S1_PA_chymotrypsin"/>
</dbReference>
<protein>
    <submittedName>
        <fullName evidence="37">Protein mothers against dpp</fullName>
    </submittedName>
</protein>
<evidence type="ECO:0000256" key="25">
    <source>
        <dbReference type="ARBA" id="ARBA00023242"/>
    </source>
</evidence>
<keyword evidence="29" id="KW-0378">Hydrolase</keyword>
<keyword evidence="22 28" id="KW-0472">Membrane</keyword>
<evidence type="ECO:0000256" key="24">
    <source>
        <dbReference type="ARBA" id="ARBA00023180"/>
    </source>
</evidence>
<dbReference type="STRING" id="6334.A0A0V1BXV2"/>
<dbReference type="PROSITE" id="PS00134">
    <property type="entry name" value="TRYPSIN_HIS"/>
    <property type="match status" value="1"/>
</dbReference>
<dbReference type="InterPro" id="IPR036026">
    <property type="entry name" value="Seven-hairpin_glycosidases"/>
</dbReference>
<dbReference type="SMART" id="SM00523">
    <property type="entry name" value="DWA"/>
    <property type="match status" value="1"/>
</dbReference>
<keyword evidence="10" id="KW-0813">Transport</keyword>
<keyword evidence="38" id="KW-1185">Reference proteome</keyword>
<dbReference type="SMART" id="SM00665">
    <property type="entry name" value="B561"/>
    <property type="match status" value="1"/>
</dbReference>
<feature type="transmembrane region" description="Helical" evidence="32">
    <location>
        <begin position="389"/>
        <end position="416"/>
    </location>
</feature>
<evidence type="ECO:0000256" key="7">
    <source>
        <dbReference type="ARBA" id="ARBA00006190"/>
    </source>
</evidence>
<evidence type="ECO:0000256" key="12">
    <source>
        <dbReference type="ARBA" id="ARBA00022617"/>
    </source>
</evidence>
<feature type="transmembrane region" description="Helical" evidence="32">
    <location>
        <begin position="644"/>
        <end position="665"/>
    </location>
</feature>
<keyword evidence="13 28" id="KW-0812">Transmembrane</keyword>
<evidence type="ECO:0000256" key="5">
    <source>
        <dbReference type="ARBA" id="ARBA00004496"/>
    </source>
</evidence>
<evidence type="ECO:0000259" key="34">
    <source>
        <dbReference type="PROSITE" id="PS50939"/>
    </source>
</evidence>
<dbReference type="InterPro" id="IPR012341">
    <property type="entry name" value="6hp_glycosidase-like_sf"/>
</dbReference>
<dbReference type="GO" id="GO:0007034">
    <property type="term" value="P:vacuolar transport"/>
    <property type="evidence" value="ECO:0007669"/>
    <property type="project" value="InterPro"/>
</dbReference>
<keyword evidence="29" id="KW-0720">Serine protease</keyword>
<evidence type="ECO:0000256" key="1">
    <source>
        <dbReference type="ARBA" id="ARBA00001970"/>
    </source>
</evidence>
<dbReference type="InterPro" id="IPR023395">
    <property type="entry name" value="MCP_dom_sf"/>
</dbReference>
<dbReference type="GO" id="GO:0050793">
    <property type="term" value="P:regulation of developmental process"/>
    <property type="evidence" value="ECO:0007669"/>
    <property type="project" value="UniProtKB-ARBA"/>
</dbReference>
<keyword evidence="12" id="KW-0349">Heme</keyword>
<evidence type="ECO:0000256" key="14">
    <source>
        <dbReference type="ARBA" id="ARBA00022723"/>
    </source>
</evidence>
<dbReference type="PRINTS" id="PR00926">
    <property type="entry name" value="MITOCARRIER"/>
</dbReference>
<keyword evidence="27" id="KW-0106">Calcium</keyword>
<feature type="domain" description="Cytochrome b561" evidence="34">
    <location>
        <begin position="286"/>
        <end position="488"/>
    </location>
</feature>
<keyword evidence="19 32" id="KW-1133">Transmembrane helix</keyword>
<evidence type="ECO:0000313" key="38">
    <source>
        <dbReference type="Proteomes" id="UP000054776"/>
    </source>
</evidence>
<dbReference type="PRINTS" id="PR00927">
    <property type="entry name" value="ADPTRNSLCASE"/>
</dbReference>
<feature type="binding site" evidence="27">
    <location>
        <position position="1218"/>
    </location>
    <ligand>
        <name>Ca(2+)</name>
        <dbReference type="ChEBI" id="CHEBI:29108"/>
    </ligand>
</feature>
<feature type="compositionally biased region" description="Polar residues" evidence="31">
    <location>
        <begin position="497"/>
        <end position="508"/>
    </location>
</feature>
<dbReference type="Gene3D" id="2.40.10.10">
    <property type="entry name" value="Trypsin-like serine proteases"/>
    <property type="match status" value="2"/>
</dbReference>
<dbReference type="GO" id="GO:0005667">
    <property type="term" value="C:transcription regulator complex"/>
    <property type="evidence" value="ECO:0007669"/>
    <property type="project" value="InterPro"/>
</dbReference>
<evidence type="ECO:0000256" key="20">
    <source>
        <dbReference type="ARBA" id="ARBA00023004"/>
    </source>
</evidence>
<comment type="caution">
    <text evidence="37">The sequence shown here is derived from an EMBL/GenBank/DDBJ whole genome shotgun (WGS) entry which is preliminary data.</text>
</comment>
<dbReference type="Proteomes" id="UP000054776">
    <property type="component" value="Unassembled WGS sequence"/>
</dbReference>
<feature type="region of interest" description="Disordered" evidence="31">
    <location>
        <begin position="497"/>
        <end position="529"/>
    </location>
</feature>
<evidence type="ECO:0000259" key="35">
    <source>
        <dbReference type="PROSITE" id="PS51075"/>
    </source>
</evidence>
<feature type="transmembrane region" description="Helical" evidence="32">
    <location>
        <begin position="28"/>
        <end position="47"/>
    </location>
</feature>
<feature type="region of interest" description="Disordered" evidence="31">
    <location>
        <begin position="2139"/>
        <end position="2165"/>
    </location>
</feature>
<dbReference type="InterPro" id="IPR018114">
    <property type="entry name" value="TRYPSIN_HIS"/>
</dbReference>
<feature type="domain" description="Peptidase S1" evidence="33">
    <location>
        <begin position="1894"/>
        <end position="2126"/>
    </location>
</feature>
<dbReference type="CDD" id="cd10490">
    <property type="entry name" value="MH1_SMAD_1_5_9"/>
    <property type="match status" value="1"/>
</dbReference>
<dbReference type="Gene3D" id="1.20.120.1770">
    <property type="match status" value="1"/>
</dbReference>
<dbReference type="GO" id="GO:0044322">
    <property type="term" value="C:endoplasmic reticulum quality control compartment"/>
    <property type="evidence" value="ECO:0007669"/>
    <property type="project" value="GOC"/>
</dbReference>
<dbReference type="GO" id="GO:0009791">
    <property type="term" value="P:post-embryonic development"/>
    <property type="evidence" value="ECO:0007669"/>
    <property type="project" value="UniProtKB-ARBA"/>
</dbReference>
<comment type="similarity">
    <text evidence="8">Belongs to the mitochondrial carrier (TC 2.A.29) family.</text>
</comment>
<dbReference type="Gene3D" id="3.90.520.10">
    <property type="entry name" value="SMAD MH1 domain"/>
    <property type="match status" value="1"/>
</dbReference>
<dbReference type="FunFam" id="1.50.40.10:FF:000261">
    <property type="entry name" value="Solute carrier family 25 member 5"/>
    <property type="match status" value="1"/>
</dbReference>
<dbReference type="InterPro" id="IPR001132">
    <property type="entry name" value="SMAD_dom_Dwarfin-type"/>
</dbReference>
<feature type="active site" description="Proton donor" evidence="26">
    <location>
        <position position="1095"/>
    </location>
</feature>
<keyword evidence="14 27" id="KW-0479">Metal-binding</keyword>
<dbReference type="SMART" id="SM00524">
    <property type="entry name" value="DWB"/>
    <property type="match status" value="1"/>
</dbReference>
<dbReference type="SUPFAM" id="SSF48225">
    <property type="entry name" value="Seven-hairpin glycosidases"/>
    <property type="match status" value="1"/>
</dbReference>
<dbReference type="eggNOG" id="KOG2429">
    <property type="taxonomic scope" value="Eukaryota"/>
</dbReference>
<feature type="transmembrane region" description="Helical" evidence="32">
    <location>
        <begin position="703"/>
        <end position="721"/>
    </location>
</feature>
<evidence type="ECO:0000256" key="2">
    <source>
        <dbReference type="ARBA" id="ARBA00004123"/>
    </source>
</evidence>
<keyword evidence="17" id="KW-0862">Zinc</keyword>
<dbReference type="InterPro" id="IPR017855">
    <property type="entry name" value="SMAD-like_dom_sf"/>
</dbReference>
<evidence type="ECO:0000256" key="4">
    <source>
        <dbReference type="ARBA" id="ARBA00004240"/>
    </source>
</evidence>
<keyword evidence="15" id="KW-0677">Repeat</keyword>
<dbReference type="Gene3D" id="2.60.200.10">
    <property type="match status" value="1"/>
</dbReference>
<evidence type="ECO:0000313" key="37">
    <source>
        <dbReference type="EMBL" id="KRY41808.1"/>
    </source>
</evidence>
<dbReference type="InterPro" id="IPR003619">
    <property type="entry name" value="MAD_homology1_Dwarfin-type"/>
</dbReference>
<dbReference type="InterPro" id="IPR002113">
    <property type="entry name" value="ADT_euk_type"/>
</dbReference>
<dbReference type="Pfam" id="PF03166">
    <property type="entry name" value="MH2"/>
    <property type="match status" value="1"/>
</dbReference>
<keyword evidence="11" id="KW-0963">Cytoplasm</keyword>
<dbReference type="SMART" id="SM00020">
    <property type="entry name" value="Tryp_SPc"/>
    <property type="match status" value="1"/>
</dbReference>
<feature type="transmembrane region" description="Helical" evidence="32">
    <location>
        <begin position="428"/>
        <end position="448"/>
    </location>
</feature>